<dbReference type="OrthoDB" id="6500128at2759"/>
<evidence type="ECO:0000256" key="8">
    <source>
        <dbReference type="ARBA" id="ARBA00022989"/>
    </source>
</evidence>
<organism evidence="15 16">
    <name type="scientific">Trichoplax adhaerens</name>
    <name type="common">Trichoplax reptans</name>
    <dbReference type="NCBI Taxonomy" id="10228"/>
    <lineage>
        <taxon>Eukaryota</taxon>
        <taxon>Metazoa</taxon>
        <taxon>Placozoa</taxon>
        <taxon>Uniplacotomia</taxon>
        <taxon>Trichoplacea</taxon>
        <taxon>Trichoplacidae</taxon>
        <taxon>Trichoplax</taxon>
    </lineage>
</organism>
<dbReference type="HOGENOM" id="CLU_000604_27_1_1"/>
<proteinExistence type="inferred from homology"/>
<dbReference type="Pfam" id="PF00664">
    <property type="entry name" value="ABC_membrane"/>
    <property type="match status" value="2"/>
</dbReference>
<dbReference type="KEGG" id="tad:TRIADDRAFT_60854"/>
<dbReference type="EC" id="7.6.2.3" evidence="10"/>
<dbReference type="GO" id="GO:0055085">
    <property type="term" value="P:transmembrane transport"/>
    <property type="evidence" value="ECO:0000318"/>
    <property type="project" value="GO_Central"/>
</dbReference>
<dbReference type="InterPro" id="IPR036640">
    <property type="entry name" value="ABC1_TM_sf"/>
</dbReference>
<keyword evidence="3" id="KW-0813">Transport</keyword>
<dbReference type="InterPro" id="IPR017871">
    <property type="entry name" value="ABC_transporter-like_CS"/>
</dbReference>
<dbReference type="Proteomes" id="UP000009022">
    <property type="component" value="Unassembled WGS sequence"/>
</dbReference>
<evidence type="ECO:0000256" key="4">
    <source>
        <dbReference type="ARBA" id="ARBA00022692"/>
    </source>
</evidence>
<evidence type="ECO:0000313" key="16">
    <source>
        <dbReference type="Proteomes" id="UP000009022"/>
    </source>
</evidence>
<keyword evidence="16" id="KW-1185">Reference proteome</keyword>
<feature type="transmembrane region" description="Helical" evidence="12">
    <location>
        <begin position="888"/>
        <end position="912"/>
    </location>
</feature>
<dbReference type="CDD" id="cd03250">
    <property type="entry name" value="ABCC_MRP_domain1"/>
    <property type="match status" value="1"/>
</dbReference>
<dbReference type="InterPro" id="IPR027417">
    <property type="entry name" value="P-loop_NTPase"/>
</dbReference>
<feature type="transmembrane region" description="Helical" evidence="12">
    <location>
        <begin position="1141"/>
        <end position="1164"/>
    </location>
</feature>
<sequence>MAEQLSALSNITATSHPIGVLDLCQPVSPFWVDVFNTTWPDFTICFEDTILITAPYMVLALYCLFYLPYLYGKSKRVKLLKIGPTPVLFNVKLGLCATMITLHLVELGLTGLESTQIQIPGSYILSSSISLCGMMLVALLVVLERRAGVRSSGILCVFWILNTLNFWPSPSRLIIFAINMCLVITSTILSFFADLSKVLPNKKDKNLSPEYNASFLSKITFWWMNRMMWMGFRRPLTDRDLWQLDDEDKCYNLGLHFNEYWQQEVEQKKLFIEFMSDKSVDSWFGYILAIGLFLVTIISALFREQYQRKCFICGIKIRSSLVWAIYRKALLLSDAARKDSTVGEIVNLMSYDAQQFQSLIMFLHDIWSSPLQIGICMYFLYNTLGAASLAGVGILLVLLPINIILCLKARNIQVKQLKLKDERIQVISEVVNAIKTLKMCAWEEPFLNIINEIRDNELKLLRTSSILYGVAEIAWQASPLLVSLVTFATYILSGNSLTVESAFVGMSLFNLLRFPVGILPIVLSNIMQLSISLKRITSYMLRNELEPQSICRQMPPGKETIAVNFNKASFKWSPTDDKPVLNRIQLEIPKGSLVAIVGHVGSGKSSLLNSIIGELHRSHGDAFVEGSISYVPQQPWIENCSFKDNVLFGNEYDTARYRQTLQACSLYHDLRLLPGADLTEIGEKGLNLSGGQKQRLNLARAVYCNRDIYLLDNTLSAVDINVGTAIFNCVIGPNGTLRHKTRILVTHNLSFLPQMDQIYVMNKGLIVERGTYKTLIADGGAFSEVLQTFTKTDETPNKYEKELDQDNDDNQENIKLNRQVSTISTVSSPVPNPKNRTGVIRIKSKSKDSFKKQLKREIKKKKITSNEEAMSGQVKVSVYLLYMKSIGFFLGIIIVLFEIAGQACYAVSSFWLVTWTSNLNNTNATQSDEYYLGIYGLIAAIQIVVLGVNAIVIALARIKASDDFHFNLVHSVVNAPISFFDSTPIGRIINRFSHDINGIDEVVPTMFSGFLSMSVSALMVIVVVSVSTPTFIIAIVPLFIMYFFTQRFYISTSRQLGRLESISRSPIFSHFSESLQGVATIRSFGVQERFATECHKKVDVNQMAYYPSAATNFWLGVHLDFIGACIVLLASTLAVYYRGSILAGSAAVSVSFALQITNVLNWMVRAANGLEKSIIAAERIKEYSDISEQASAIIDDSRPPPGWPSKGEIEFESYSVSYNKNSRLVLRNINVKVEAREKLGVIGRTGAGKTTLVRALFRLSEPCEGCIYIDGLNISKIGLYDLRSKLTIIPQDPVLFTGTLRLNIDPSNQYSDSEIWNALESVHLKSFVYRLDKGLYLPINEGGENLSVGQRQLICLARAMLQNSKILVLDEATASIDTESDQLVQKTIREQFKASTVITIAHRLNTVLDSSRILILENGIIKEHDRPSNLIANSSSKYYHMLKDADLLQN</sequence>
<feature type="domain" description="ABC transmembrane type-1" evidence="14">
    <location>
        <begin position="269"/>
        <end position="528"/>
    </location>
</feature>
<feature type="transmembrane region" description="Helical" evidence="12">
    <location>
        <begin position="1113"/>
        <end position="1135"/>
    </location>
</feature>
<dbReference type="PROSITE" id="PS00211">
    <property type="entry name" value="ABC_TRANSPORTER_1"/>
    <property type="match status" value="2"/>
</dbReference>
<comment type="similarity">
    <text evidence="2">Belongs to the ABC transporter superfamily. ABCC family. Conjugate transporter (TC 3.A.1.208) subfamily.</text>
</comment>
<dbReference type="FunFam" id="1.20.1560.10:FF:000063">
    <property type="entry name" value="Multidrug resistance protein ABC transporter"/>
    <property type="match status" value="1"/>
</dbReference>
<evidence type="ECO:0000259" key="14">
    <source>
        <dbReference type="PROSITE" id="PS50929"/>
    </source>
</evidence>
<dbReference type="SUPFAM" id="SSF90123">
    <property type="entry name" value="ABC transporter transmembrane region"/>
    <property type="match status" value="2"/>
</dbReference>
<dbReference type="CDD" id="cd18603">
    <property type="entry name" value="ABC_6TM_MRP1_2_3_6_D2_like"/>
    <property type="match status" value="1"/>
</dbReference>
<name>B3S9C2_TRIAD</name>
<evidence type="ECO:0000256" key="6">
    <source>
        <dbReference type="ARBA" id="ARBA00022741"/>
    </source>
</evidence>
<keyword evidence="6" id="KW-0547">Nucleotide-binding</keyword>
<protein>
    <recommendedName>
        <fullName evidence="10">ABC-type glutathione-S-conjugate transporter</fullName>
        <ecNumber evidence="10">7.6.2.3</ecNumber>
    </recommendedName>
</protein>
<dbReference type="InterPro" id="IPR003439">
    <property type="entry name" value="ABC_transporter-like_ATP-bd"/>
</dbReference>
<feature type="transmembrane region" description="Helical" evidence="12">
    <location>
        <begin position="1030"/>
        <end position="1050"/>
    </location>
</feature>
<dbReference type="RefSeq" id="XP_002116822.1">
    <property type="nucleotide sequence ID" value="XM_002116786.1"/>
</dbReference>
<keyword evidence="5" id="KW-0677">Repeat</keyword>
<dbReference type="InParanoid" id="B3S9C2"/>
<dbReference type="GO" id="GO:0005524">
    <property type="term" value="F:ATP binding"/>
    <property type="evidence" value="ECO:0007669"/>
    <property type="project" value="UniProtKB-KW"/>
</dbReference>
<dbReference type="GO" id="GO:0140359">
    <property type="term" value="F:ABC-type transporter activity"/>
    <property type="evidence" value="ECO:0000318"/>
    <property type="project" value="GO_Central"/>
</dbReference>
<dbReference type="PhylomeDB" id="B3S9C2"/>
<evidence type="ECO:0000259" key="13">
    <source>
        <dbReference type="PROSITE" id="PS50893"/>
    </source>
</evidence>
<keyword evidence="8 12" id="KW-1133">Transmembrane helix</keyword>
<evidence type="ECO:0000256" key="1">
    <source>
        <dbReference type="ARBA" id="ARBA00004127"/>
    </source>
</evidence>
<dbReference type="FunFam" id="3.40.50.300:FF:000074">
    <property type="entry name" value="Multidrug resistance-associated protein 5 isoform 1"/>
    <property type="match status" value="1"/>
</dbReference>
<evidence type="ECO:0000256" key="2">
    <source>
        <dbReference type="ARBA" id="ARBA00009726"/>
    </source>
</evidence>
<feature type="transmembrane region" description="Helical" evidence="12">
    <location>
        <begin position="359"/>
        <end position="381"/>
    </location>
</feature>
<evidence type="ECO:0000256" key="11">
    <source>
        <dbReference type="ARBA" id="ARBA00047523"/>
    </source>
</evidence>
<evidence type="ECO:0000256" key="9">
    <source>
        <dbReference type="ARBA" id="ARBA00023136"/>
    </source>
</evidence>
<feature type="domain" description="ABC transmembrane type-1" evidence="14">
    <location>
        <begin position="892"/>
        <end position="1172"/>
    </location>
</feature>
<evidence type="ECO:0000313" key="15">
    <source>
        <dbReference type="EMBL" id="EDV20622.1"/>
    </source>
</evidence>
<dbReference type="PANTHER" id="PTHR24223">
    <property type="entry name" value="ATP-BINDING CASSETTE SUB-FAMILY C"/>
    <property type="match status" value="1"/>
</dbReference>
<dbReference type="GO" id="GO:0016020">
    <property type="term" value="C:membrane"/>
    <property type="evidence" value="ECO:0007669"/>
    <property type="project" value="InterPro"/>
</dbReference>
<dbReference type="CDD" id="cd03244">
    <property type="entry name" value="ABCC_MRP_domain2"/>
    <property type="match status" value="1"/>
</dbReference>
<accession>B3S9C2</accession>
<feature type="transmembrane region" description="Helical" evidence="12">
    <location>
        <begin position="173"/>
        <end position="192"/>
    </location>
</feature>
<feature type="transmembrane region" description="Helical" evidence="12">
    <location>
        <begin position="466"/>
        <end position="492"/>
    </location>
</feature>
<dbReference type="PROSITE" id="PS50893">
    <property type="entry name" value="ABC_TRANSPORTER_2"/>
    <property type="match status" value="2"/>
</dbReference>
<dbReference type="FunFam" id="3.40.50.300:FF:000997">
    <property type="entry name" value="Multidrug resistance-associated protein 1"/>
    <property type="match status" value="1"/>
</dbReference>
<dbReference type="eggNOG" id="KOG0054">
    <property type="taxonomic scope" value="Eukaryota"/>
</dbReference>
<dbReference type="InterPro" id="IPR050173">
    <property type="entry name" value="ABC_transporter_C-like"/>
</dbReference>
<dbReference type="CDD" id="cd18595">
    <property type="entry name" value="ABC_6TM_MRP1_2_3_6_D1_like"/>
    <property type="match status" value="1"/>
</dbReference>
<dbReference type="PANTHER" id="PTHR24223:SF441">
    <property type="match status" value="1"/>
</dbReference>
<feature type="domain" description="ABC transporter" evidence="13">
    <location>
        <begin position="1209"/>
        <end position="1443"/>
    </location>
</feature>
<dbReference type="InterPro" id="IPR056227">
    <property type="entry name" value="TMD0_ABC"/>
</dbReference>
<keyword evidence="7" id="KW-0067">ATP-binding</keyword>
<dbReference type="EMBL" id="DS985258">
    <property type="protein sequence ID" value="EDV20622.1"/>
    <property type="molecule type" value="Genomic_DNA"/>
</dbReference>
<dbReference type="InterPro" id="IPR003593">
    <property type="entry name" value="AAA+_ATPase"/>
</dbReference>
<dbReference type="GO" id="GO:0012505">
    <property type="term" value="C:endomembrane system"/>
    <property type="evidence" value="ECO:0007669"/>
    <property type="project" value="UniProtKB-SubCell"/>
</dbReference>
<dbReference type="GO" id="GO:0015431">
    <property type="term" value="F:ABC-type glutathione S-conjugate transporter activity"/>
    <property type="evidence" value="ECO:0007669"/>
    <property type="project" value="UniProtKB-EC"/>
</dbReference>
<feature type="transmembrane region" description="Helical" evidence="12">
    <location>
        <begin position="283"/>
        <end position="302"/>
    </location>
</feature>
<evidence type="ECO:0000256" key="7">
    <source>
        <dbReference type="ARBA" id="ARBA00022840"/>
    </source>
</evidence>
<dbReference type="SUPFAM" id="SSF52540">
    <property type="entry name" value="P-loop containing nucleoside triphosphate hydrolases"/>
    <property type="match status" value="2"/>
</dbReference>
<dbReference type="Pfam" id="PF24357">
    <property type="entry name" value="TMD0_ABC"/>
    <property type="match status" value="1"/>
</dbReference>
<evidence type="ECO:0000256" key="12">
    <source>
        <dbReference type="SAM" id="Phobius"/>
    </source>
</evidence>
<evidence type="ECO:0000256" key="10">
    <source>
        <dbReference type="ARBA" id="ARBA00024220"/>
    </source>
</evidence>
<feature type="domain" description="ABC transporter" evidence="13">
    <location>
        <begin position="563"/>
        <end position="788"/>
    </location>
</feature>
<comment type="catalytic activity">
    <reaction evidence="11">
        <text>leukotriene C4(in) + ATP + H2O = leukotriene C4(out) + ADP + phosphate + H(+)</text>
        <dbReference type="Rhea" id="RHEA:38963"/>
        <dbReference type="ChEBI" id="CHEBI:15377"/>
        <dbReference type="ChEBI" id="CHEBI:15378"/>
        <dbReference type="ChEBI" id="CHEBI:30616"/>
        <dbReference type="ChEBI" id="CHEBI:43474"/>
        <dbReference type="ChEBI" id="CHEBI:57973"/>
        <dbReference type="ChEBI" id="CHEBI:456216"/>
    </reaction>
    <physiologicalReaction direction="left-to-right" evidence="11">
        <dbReference type="Rhea" id="RHEA:38964"/>
    </physiologicalReaction>
</comment>
<comment type="subcellular location">
    <subcellularLocation>
        <location evidence="1">Endomembrane system</location>
        <topology evidence="1">Multi-pass membrane protein</topology>
    </subcellularLocation>
</comment>
<feature type="transmembrane region" description="Helical" evidence="12">
    <location>
        <begin position="117"/>
        <end position="142"/>
    </location>
</feature>
<dbReference type="Pfam" id="PF00005">
    <property type="entry name" value="ABC_tran"/>
    <property type="match status" value="2"/>
</dbReference>
<reference evidence="15 16" key="1">
    <citation type="journal article" date="2008" name="Nature">
        <title>The Trichoplax genome and the nature of placozoans.</title>
        <authorList>
            <person name="Srivastava M."/>
            <person name="Begovic E."/>
            <person name="Chapman J."/>
            <person name="Putnam N.H."/>
            <person name="Hellsten U."/>
            <person name="Kawashima T."/>
            <person name="Kuo A."/>
            <person name="Mitros T."/>
            <person name="Salamov A."/>
            <person name="Carpenter M.L."/>
            <person name="Signorovitch A.Y."/>
            <person name="Moreno M.A."/>
            <person name="Kamm K."/>
            <person name="Grimwood J."/>
            <person name="Schmutz J."/>
            <person name="Shapiro H."/>
            <person name="Grigoriev I.V."/>
            <person name="Buss L.W."/>
            <person name="Schierwater B."/>
            <person name="Dellaporta S.L."/>
            <person name="Rokhsar D.S."/>
        </authorList>
    </citation>
    <scope>NUCLEOTIDE SEQUENCE [LARGE SCALE GENOMIC DNA]</scope>
    <source>
        <strain evidence="15 16">Grell-BS-1999</strain>
    </source>
</reference>
<keyword evidence="4 12" id="KW-0812">Transmembrane</keyword>
<evidence type="ECO:0000256" key="3">
    <source>
        <dbReference type="ARBA" id="ARBA00022448"/>
    </source>
</evidence>
<dbReference type="InterPro" id="IPR011527">
    <property type="entry name" value="ABC1_TM_dom"/>
</dbReference>
<dbReference type="GO" id="GO:0016887">
    <property type="term" value="F:ATP hydrolysis activity"/>
    <property type="evidence" value="ECO:0007669"/>
    <property type="project" value="InterPro"/>
</dbReference>
<dbReference type="GeneID" id="6758035"/>
<gene>
    <name evidence="15" type="ORF">TRIADDRAFT_60854</name>
</gene>
<dbReference type="Gene3D" id="1.20.1560.10">
    <property type="entry name" value="ABC transporter type 1, transmembrane domain"/>
    <property type="match status" value="2"/>
</dbReference>
<dbReference type="Gene3D" id="3.40.50.300">
    <property type="entry name" value="P-loop containing nucleotide triphosphate hydrolases"/>
    <property type="match status" value="2"/>
</dbReference>
<evidence type="ECO:0000256" key="5">
    <source>
        <dbReference type="ARBA" id="ARBA00022737"/>
    </source>
</evidence>
<dbReference type="CTD" id="6758035"/>
<feature type="transmembrane region" description="Helical" evidence="12">
    <location>
        <begin position="49"/>
        <end position="67"/>
    </location>
</feature>
<feature type="transmembrane region" description="Helical" evidence="12">
    <location>
        <begin position="87"/>
        <end position="105"/>
    </location>
</feature>
<feature type="transmembrane region" description="Helical" evidence="12">
    <location>
        <begin position="512"/>
        <end position="533"/>
    </location>
</feature>
<dbReference type="SMART" id="SM00382">
    <property type="entry name" value="AAA"/>
    <property type="match status" value="2"/>
</dbReference>
<feature type="transmembrane region" description="Helical" evidence="12">
    <location>
        <begin position="932"/>
        <end position="956"/>
    </location>
</feature>
<keyword evidence="9 12" id="KW-0472">Membrane</keyword>
<feature type="transmembrane region" description="Helical" evidence="12">
    <location>
        <begin position="387"/>
        <end position="407"/>
    </location>
</feature>
<dbReference type="PROSITE" id="PS50929">
    <property type="entry name" value="ABC_TM1F"/>
    <property type="match status" value="2"/>
</dbReference>
<dbReference type="FunFam" id="1.20.1560.10:FF:000080">
    <property type="entry name" value="ABC transporter C family member 1"/>
    <property type="match status" value="1"/>
</dbReference>